<dbReference type="InterPro" id="IPR059000">
    <property type="entry name" value="ATPase_P-type_domA"/>
</dbReference>
<dbReference type="InterPro" id="IPR008250">
    <property type="entry name" value="ATPase_P-typ_transduc_dom_A_sf"/>
</dbReference>
<dbReference type="InterPro" id="IPR006544">
    <property type="entry name" value="P-type_TPase_V"/>
</dbReference>
<dbReference type="PRINTS" id="PR00121">
    <property type="entry name" value="NAKATPASE"/>
</dbReference>
<proteinExistence type="inferred from homology"/>
<feature type="transmembrane region" description="Helical" evidence="11">
    <location>
        <begin position="939"/>
        <end position="957"/>
    </location>
</feature>
<accession>A0A3B3ZS56</accession>
<feature type="transmembrane region" description="Helical" evidence="11">
    <location>
        <begin position="1010"/>
        <end position="1035"/>
    </location>
</feature>
<keyword evidence="8" id="KW-1278">Translocase</keyword>
<name>A0A3B3ZS56_9GOBI</name>
<feature type="transmembrane region" description="Helical" evidence="11">
    <location>
        <begin position="825"/>
        <end position="847"/>
    </location>
</feature>
<dbReference type="PRINTS" id="PR00119">
    <property type="entry name" value="CATATPASE"/>
</dbReference>
<dbReference type="PANTHER" id="PTHR45630:SF2">
    <property type="entry name" value="POLYAMINE-TRANSPORTING ATPASE 13A2"/>
    <property type="match status" value="1"/>
</dbReference>
<dbReference type="Gene3D" id="3.40.50.1000">
    <property type="entry name" value="HAD superfamily/HAD-like"/>
    <property type="match status" value="1"/>
</dbReference>
<keyword evidence="5" id="KW-0547">Nucleotide-binding</keyword>
<feature type="transmembrane region" description="Helical" evidence="11">
    <location>
        <begin position="393"/>
        <end position="413"/>
    </location>
</feature>
<dbReference type="FunFam" id="2.70.150.10:FF:000060">
    <property type="entry name" value="Cation-transporting ATPase"/>
    <property type="match status" value="1"/>
</dbReference>
<evidence type="ECO:0000259" key="12">
    <source>
        <dbReference type="Pfam" id="PF00122"/>
    </source>
</evidence>
<feature type="transmembrane region" description="Helical" evidence="11">
    <location>
        <begin position="191"/>
        <end position="213"/>
    </location>
</feature>
<dbReference type="PANTHER" id="PTHR45630">
    <property type="entry name" value="CATION-TRANSPORTING ATPASE-RELATED"/>
    <property type="match status" value="1"/>
</dbReference>
<dbReference type="InterPro" id="IPR023214">
    <property type="entry name" value="HAD_sf"/>
</dbReference>
<dbReference type="PROSITE" id="PS00154">
    <property type="entry name" value="ATPASE_E1_E2"/>
    <property type="match status" value="1"/>
</dbReference>
<comment type="similarity">
    <text evidence="2">Belongs to the cation transport ATPase (P-type) (TC 3.A.3) family. Type V subfamily.</text>
</comment>
<dbReference type="NCBIfam" id="TIGR01494">
    <property type="entry name" value="ATPase_P-type"/>
    <property type="match status" value="2"/>
</dbReference>
<evidence type="ECO:0000259" key="13">
    <source>
        <dbReference type="Pfam" id="PF00690"/>
    </source>
</evidence>
<dbReference type="InterPro" id="IPR047819">
    <property type="entry name" value="P5A-ATPase_N"/>
</dbReference>
<dbReference type="Pfam" id="PF00122">
    <property type="entry name" value="E1-E2_ATPase"/>
    <property type="match status" value="1"/>
</dbReference>
<dbReference type="GO" id="GO:0015203">
    <property type="term" value="F:polyamine transmembrane transporter activity"/>
    <property type="evidence" value="ECO:0007669"/>
    <property type="project" value="TreeGrafter"/>
</dbReference>
<dbReference type="Ensembl" id="ENSPMGT00000007994.1">
    <property type="protein sequence ID" value="ENSPMGP00000007513.1"/>
    <property type="gene ID" value="ENSPMGG00000006234.1"/>
</dbReference>
<dbReference type="GO" id="GO:0046872">
    <property type="term" value="F:metal ion binding"/>
    <property type="evidence" value="ECO:0007669"/>
    <property type="project" value="UniProtKB-KW"/>
</dbReference>
<dbReference type="InterPro" id="IPR044492">
    <property type="entry name" value="P_typ_ATPase_HD_dom"/>
</dbReference>
<dbReference type="InterPro" id="IPR036412">
    <property type="entry name" value="HAD-like_sf"/>
</dbReference>
<comment type="subcellular location">
    <subcellularLocation>
        <location evidence="1">Membrane</location>
        <topology evidence="1">Multi-pass membrane protein</topology>
    </subcellularLocation>
</comment>
<feature type="domain" description="P5B-type ATPase N-terminal" evidence="14">
    <location>
        <begin position="4"/>
        <end position="112"/>
    </location>
</feature>
<keyword evidence="7" id="KW-0460">Magnesium</keyword>
<evidence type="ECO:0000256" key="6">
    <source>
        <dbReference type="ARBA" id="ARBA00022840"/>
    </source>
</evidence>
<dbReference type="InterPro" id="IPR004014">
    <property type="entry name" value="ATPase_P-typ_cation-transptr_N"/>
</dbReference>
<dbReference type="SFLD" id="SFLDS00003">
    <property type="entry name" value="Haloacid_Dehalogenase"/>
    <property type="match status" value="1"/>
</dbReference>
<keyword evidence="10 11" id="KW-0472">Membrane</keyword>
<dbReference type="GO" id="GO:0031902">
    <property type="term" value="C:late endosome membrane"/>
    <property type="evidence" value="ECO:0007669"/>
    <property type="project" value="TreeGrafter"/>
</dbReference>
<dbReference type="GO" id="GO:0010821">
    <property type="term" value="P:regulation of mitochondrion organization"/>
    <property type="evidence" value="ECO:0007669"/>
    <property type="project" value="TreeGrafter"/>
</dbReference>
<evidence type="ECO:0000256" key="1">
    <source>
        <dbReference type="ARBA" id="ARBA00004141"/>
    </source>
</evidence>
<evidence type="ECO:0000256" key="11">
    <source>
        <dbReference type="SAM" id="Phobius"/>
    </source>
</evidence>
<dbReference type="Proteomes" id="UP000261520">
    <property type="component" value="Unplaced"/>
</dbReference>
<feature type="transmembrane region" description="Helical" evidence="11">
    <location>
        <begin position="853"/>
        <end position="870"/>
    </location>
</feature>
<keyword evidence="6" id="KW-0067">ATP-binding</keyword>
<dbReference type="GO" id="GO:0005524">
    <property type="term" value="F:ATP binding"/>
    <property type="evidence" value="ECO:0007669"/>
    <property type="project" value="UniProtKB-KW"/>
</dbReference>
<sequence length="1082" mass="120577">DARGYKWVRWRVWLCRVLALLTGGLLALLFYWRPRLGVLARGSPCPLAMADVLLIQQDSGNKQHVVKVHTEEMEEGLGELDDNESRDTVQLYQQDQKTLLRYYILDGLRYVWLDRKESFVRVILNEDWTCQDLHGFQKGLSPQEQIFRRVYGSNLIDVPVKSYIQLLFEEVLNPFYIFQLASIILWMSDHYYYYAVCIIVISLISIGVSLYEIRKQSVTLHNMARLVVDVKIRKSSGEQIVSSVDLVPGDCVLIPAEGLLLPCDAALLSGECLVNESMLTESVPVLKTPLPAGDQRYNSETERRYTLFCGTQVIQGKGGGLEGSPAVAVVTSTFFTAKGNLVSSILYPQDSDFRFNRDASKFLLFLGVICMGTIYSILLFIKYNDIFVRSLDIVTIVVPPALPAAITTATIYAQKRLKNLNVFCISPPRINISGKVSVFCFDKTGTLTEDGLDVWGIMEGNSVGFSELVPDPSLLHPGPMLSALACCHTLTLLHGNPVGDPLELKMVESTGWTLDEPLGNRHTTDSEFGGHRILAMMNPPSQKHTTCVQALAIVRRFAFSSALQRMSVVTVTPGRQSVVAFLKGSPEMVASLCKEETPAQFTTTLSKFSKDGLRVLALGYKPIALDMDLNTIQEEVEKDLHFLGLLMMKNLVKTETPGVINMLKLACLRTIMVTDNILTAVNVAKNCGMIGSDERVIFVKASPHTGLYQSGYNYHLAINGKSFAALSDYFPEELPKVLMRTTVFARMAPNQKTQLVKELRKLYRVGMCGDGANDCGALRAADVGISLSEAEASVASPFTSKIQNISCVPLLIREGRCSLVTSFSLFRYVAMYSLIQFCSVLILYTMRTNLADLQFLFFDLVLVTVLAIVMGKGGPSNALHTSRPPASLWSLPVLGSLLIHTLLIILGQTGVILFTRAQDYVPLNGTTPGENNWPNIEDTSLFAVSGFQYIFMAVVVTKAHPHKKPLYHNWFLILLVLFSGLMIWLVMYPLPFVRVLLSLYNVEDMSFKFVLVGFSALNFFTCLLMEQMLIDLGLLNSLRLLRGRRQSKKPYKRLDSQLSESSSWPPLNQTLLPSHNIVRLLS</sequence>
<feature type="transmembrane region" description="Helical" evidence="11">
    <location>
        <begin position="969"/>
        <end position="990"/>
    </location>
</feature>
<dbReference type="STRING" id="409849.ENSPMGP00000007513"/>
<dbReference type="AlphaFoldDB" id="A0A3B3ZS56"/>
<dbReference type="SFLD" id="SFLDF00027">
    <property type="entry name" value="p-type_atpase"/>
    <property type="match status" value="1"/>
</dbReference>
<dbReference type="SUPFAM" id="SSF81665">
    <property type="entry name" value="Calcium ATPase, transmembrane domain M"/>
    <property type="match status" value="1"/>
</dbReference>
<dbReference type="Gene3D" id="1.20.1110.10">
    <property type="entry name" value="Calcium-transporting ATPase, transmembrane domain"/>
    <property type="match status" value="1"/>
</dbReference>
<dbReference type="InterPro" id="IPR023299">
    <property type="entry name" value="ATPase_P-typ_cyto_dom_N"/>
</dbReference>
<evidence type="ECO:0000259" key="14">
    <source>
        <dbReference type="Pfam" id="PF12409"/>
    </source>
</evidence>
<dbReference type="GO" id="GO:0016887">
    <property type="term" value="F:ATP hydrolysis activity"/>
    <property type="evidence" value="ECO:0007669"/>
    <property type="project" value="InterPro"/>
</dbReference>
<feature type="transmembrane region" description="Helical" evidence="11">
    <location>
        <begin position="891"/>
        <end position="914"/>
    </location>
</feature>
<dbReference type="GO" id="GO:0006874">
    <property type="term" value="P:intracellular calcium ion homeostasis"/>
    <property type="evidence" value="ECO:0007669"/>
    <property type="project" value="TreeGrafter"/>
</dbReference>
<dbReference type="GO" id="GO:0016243">
    <property type="term" value="P:regulation of autophagosome size"/>
    <property type="evidence" value="ECO:0007669"/>
    <property type="project" value="TreeGrafter"/>
</dbReference>
<dbReference type="InterPro" id="IPR023298">
    <property type="entry name" value="ATPase_P-typ_TM_dom_sf"/>
</dbReference>
<feature type="transmembrane region" description="Helical" evidence="11">
    <location>
        <begin position="362"/>
        <end position="381"/>
    </location>
</feature>
<keyword evidence="4" id="KW-0479">Metal-binding</keyword>
<dbReference type="Pfam" id="PF00690">
    <property type="entry name" value="Cation_ATPase_N"/>
    <property type="match status" value="1"/>
</dbReference>
<reference evidence="15" key="1">
    <citation type="submission" date="2025-08" db="UniProtKB">
        <authorList>
            <consortium name="Ensembl"/>
        </authorList>
    </citation>
    <scope>IDENTIFICATION</scope>
</reference>
<dbReference type="GO" id="GO:0019829">
    <property type="term" value="F:ATPase-coupled monoatomic cation transmembrane transporter activity"/>
    <property type="evidence" value="ECO:0007669"/>
    <property type="project" value="TreeGrafter"/>
</dbReference>
<dbReference type="Pfam" id="PF13246">
    <property type="entry name" value="Cation_ATPase"/>
    <property type="match status" value="1"/>
</dbReference>
<dbReference type="SUPFAM" id="SSF56784">
    <property type="entry name" value="HAD-like"/>
    <property type="match status" value="1"/>
</dbReference>
<keyword evidence="16" id="KW-1185">Reference proteome</keyword>
<organism evidence="15 16">
    <name type="scientific">Periophthalmus magnuspinnatus</name>
    <dbReference type="NCBI Taxonomy" id="409849"/>
    <lineage>
        <taxon>Eukaryota</taxon>
        <taxon>Metazoa</taxon>
        <taxon>Chordata</taxon>
        <taxon>Craniata</taxon>
        <taxon>Vertebrata</taxon>
        <taxon>Euteleostomi</taxon>
        <taxon>Actinopterygii</taxon>
        <taxon>Neopterygii</taxon>
        <taxon>Teleostei</taxon>
        <taxon>Neoteleostei</taxon>
        <taxon>Acanthomorphata</taxon>
        <taxon>Gobiaria</taxon>
        <taxon>Gobiiformes</taxon>
        <taxon>Gobioidei</taxon>
        <taxon>Gobiidae</taxon>
        <taxon>Oxudercinae</taxon>
        <taxon>Periophthalmus</taxon>
    </lineage>
</organism>
<dbReference type="GO" id="GO:0061909">
    <property type="term" value="P:autophagosome-lysosome fusion"/>
    <property type="evidence" value="ECO:0007669"/>
    <property type="project" value="TreeGrafter"/>
</dbReference>
<evidence type="ECO:0000313" key="16">
    <source>
        <dbReference type="Proteomes" id="UP000261520"/>
    </source>
</evidence>
<dbReference type="Pfam" id="PF12409">
    <property type="entry name" value="P5-ATPase"/>
    <property type="match status" value="1"/>
</dbReference>
<evidence type="ECO:0000256" key="10">
    <source>
        <dbReference type="ARBA" id="ARBA00023136"/>
    </source>
</evidence>
<dbReference type="FunFam" id="1.20.1110.10:FF:000023">
    <property type="entry name" value="Cation-transporting ATPase"/>
    <property type="match status" value="1"/>
</dbReference>
<dbReference type="InterPro" id="IPR001757">
    <property type="entry name" value="P_typ_ATPase"/>
</dbReference>
<dbReference type="SFLD" id="SFLDG00002">
    <property type="entry name" value="C1.7:_P-type_atpase_like"/>
    <property type="match status" value="1"/>
</dbReference>
<reference evidence="15" key="2">
    <citation type="submission" date="2025-09" db="UniProtKB">
        <authorList>
            <consortium name="Ensembl"/>
        </authorList>
    </citation>
    <scope>IDENTIFICATION</scope>
</reference>
<protein>
    <recommendedName>
        <fullName evidence="17">Cation-transporting P-type ATPase N-terminal domain-containing protein</fullName>
    </recommendedName>
</protein>
<evidence type="ECO:0000256" key="4">
    <source>
        <dbReference type="ARBA" id="ARBA00022723"/>
    </source>
</evidence>
<evidence type="ECO:0000256" key="9">
    <source>
        <dbReference type="ARBA" id="ARBA00022989"/>
    </source>
</evidence>
<dbReference type="Gene3D" id="2.70.150.10">
    <property type="entry name" value="Calcium-transporting ATPase, cytoplasmic transduction domain A"/>
    <property type="match status" value="1"/>
</dbReference>
<evidence type="ECO:0008006" key="17">
    <source>
        <dbReference type="Google" id="ProtNLM"/>
    </source>
</evidence>
<dbReference type="NCBIfam" id="TIGR01657">
    <property type="entry name" value="P-ATPase-V"/>
    <property type="match status" value="1"/>
</dbReference>
<keyword evidence="9 11" id="KW-1133">Transmembrane helix</keyword>
<dbReference type="InterPro" id="IPR018303">
    <property type="entry name" value="ATPase_P-typ_P_site"/>
</dbReference>
<dbReference type="SUPFAM" id="SSF81660">
    <property type="entry name" value="Metal cation-transporting ATPase, ATP-binding domain N"/>
    <property type="match status" value="1"/>
</dbReference>
<evidence type="ECO:0000256" key="2">
    <source>
        <dbReference type="ARBA" id="ARBA00006000"/>
    </source>
</evidence>
<evidence type="ECO:0000256" key="5">
    <source>
        <dbReference type="ARBA" id="ARBA00022741"/>
    </source>
</evidence>
<feature type="domain" description="Cation-transporting P-type ATPase N-terminal" evidence="13">
    <location>
        <begin position="130"/>
        <end position="186"/>
    </location>
</feature>
<feature type="domain" description="P-type ATPase A" evidence="12">
    <location>
        <begin position="230"/>
        <end position="318"/>
    </location>
</feature>
<dbReference type="GO" id="GO:0140358">
    <property type="term" value="F:P-type transmembrane transporter activity"/>
    <property type="evidence" value="ECO:0007669"/>
    <property type="project" value="InterPro"/>
</dbReference>
<dbReference type="SUPFAM" id="SSF81653">
    <property type="entry name" value="Calcium ATPase, transduction domain A"/>
    <property type="match status" value="1"/>
</dbReference>
<keyword evidence="3 11" id="KW-0812">Transmembrane</keyword>
<evidence type="ECO:0000256" key="3">
    <source>
        <dbReference type="ARBA" id="ARBA00022692"/>
    </source>
</evidence>
<feature type="transmembrane region" description="Helical" evidence="11">
    <location>
        <begin position="12"/>
        <end position="32"/>
    </location>
</feature>
<evidence type="ECO:0000256" key="7">
    <source>
        <dbReference type="ARBA" id="ARBA00022842"/>
    </source>
</evidence>
<evidence type="ECO:0000313" key="15">
    <source>
        <dbReference type="Ensembl" id="ENSPMGP00000007513.1"/>
    </source>
</evidence>
<evidence type="ECO:0000256" key="8">
    <source>
        <dbReference type="ARBA" id="ARBA00022967"/>
    </source>
</evidence>
<dbReference type="Gene3D" id="3.40.1110.10">
    <property type="entry name" value="Calcium-transporting ATPase, cytoplasmic domain N"/>
    <property type="match status" value="1"/>
</dbReference>